<evidence type="ECO:0000313" key="2">
    <source>
        <dbReference type="EnsemblMetazoa" id="AEPI000923-PA"/>
    </source>
</evidence>
<keyword evidence="3" id="KW-1185">Reference proteome</keyword>
<reference evidence="3" key="1">
    <citation type="submission" date="2013-03" db="EMBL/GenBank/DDBJ databases">
        <title>The Genome Sequence of Anopheles epiroticus epiroticus2.</title>
        <authorList>
            <consortium name="The Broad Institute Genomics Platform"/>
            <person name="Neafsey D.E."/>
            <person name="Howell P."/>
            <person name="Walker B."/>
            <person name="Young S.K."/>
            <person name="Zeng Q."/>
            <person name="Gargeya S."/>
            <person name="Fitzgerald M."/>
            <person name="Haas B."/>
            <person name="Abouelleil A."/>
            <person name="Allen A.W."/>
            <person name="Alvarado L."/>
            <person name="Arachchi H.M."/>
            <person name="Berlin A.M."/>
            <person name="Chapman S.B."/>
            <person name="Gainer-Dewar J."/>
            <person name="Goldberg J."/>
            <person name="Griggs A."/>
            <person name="Gujja S."/>
            <person name="Hansen M."/>
            <person name="Howarth C."/>
            <person name="Imamovic A."/>
            <person name="Ireland A."/>
            <person name="Larimer J."/>
            <person name="McCowan C."/>
            <person name="Murphy C."/>
            <person name="Pearson M."/>
            <person name="Poon T.W."/>
            <person name="Priest M."/>
            <person name="Roberts A."/>
            <person name="Saif S."/>
            <person name="Shea T."/>
            <person name="Sisk P."/>
            <person name="Sykes S."/>
            <person name="Wortman J."/>
            <person name="Nusbaum C."/>
            <person name="Birren B."/>
        </authorList>
    </citation>
    <scope>NUCLEOTIDE SEQUENCE [LARGE SCALE GENOMIC DNA]</scope>
    <source>
        <strain evidence="3">Epiroticus2</strain>
    </source>
</reference>
<dbReference type="AlphaFoldDB" id="A0A182P1Y9"/>
<evidence type="ECO:0000256" key="1">
    <source>
        <dbReference type="SAM" id="Phobius"/>
    </source>
</evidence>
<evidence type="ECO:0000313" key="3">
    <source>
        <dbReference type="Proteomes" id="UP000075885"/>
    </source>
</evidence>
<name>A0A182P1Y9_9DIPT</name>
<organism evidence="2 3">
    <name type="scientific">Anopheles epiroticus</name>
    <dbReference type="NCBI Taxonomy" id="199890"/>
    <lineage>
        <taxon>Eukaryota</taxon>
        <taxon>Metazoa</taxon>
        <taxon>Ecdysozoa</taxon>
        <taxon>Arthropoda</taxon>
        <taxon>Hexapoda</taxon>
        <taxon>Insecta</taxon>
        <taxon>Pterygota</taxon>
        <taxon>Neoptera</taxon>
        <taxon>Endopterygota</taxon>
        <taxon>Diptera</taxon>
        <taxon>Nematocera</taxon>
        <taxon>Culicoidea</taxon>
        <taxon>Culicidae</taxon>
        <taxon>Anophelinae</taxon>
        <taxon>Anopheles</taxon>
    </lineage>
</organism>
<keyword evidence="1" id="KW-0472">Membrane</keyword>
<proteinExistence type="predicted"/>
<protein>
    <submittedName>
        <fullName evidence="2">Uncharacterized protein</fullName>
    </submittedName>
</protein>
<feature type="transmembrane region" description="Helical" evidence="1">
    <location>
        <begin position="58"/>
        <end position="77"/>
    </location>
</feature>
<dbReference type="EnsemblMetazoa" id="AEPI000923-RA">
    <property type="protein sequence ID" value="AEPI000923-PA"/>
    <property type="gene ID" value="AEPI000923"/>
</dbReference>
<keyword evidence="1" id="KW-0812">Transmembrane</keyword>
<dbReference type="Proteomes" id="UP000075885">
    <property type="component" value="Unassembled WGS sequence"/>
</dbReference>
<keyword evidence="1" id="KW-1133">Transmembrane helix</keyword>
<feature type="transmembrane region" description="Helical" evidence="1">
    <location>
        <begin position="113"/>
        <end position="134"/>
    </location>
</feature>
<dbReference type="VEuPathDB" id="VectorBase:AEPI000923"/>
<reference evidence="2" key="2">
    <citation type="submission" date="2020-05" db="UniProtKB">
        <authorList>
            <consortium name="EnsemblMetazoa"/>
        </authorList>
    </citation>
    <scope>IDENTIFICATION</scope>
    <source>
        <strain evidence="2">Epiroticus2</strain>
    </source>
</reference>
<sequence>MGLPAFLDFSSKIRLHATIVGMLFTLDTIVTLALGIALPVEGKHVPPELAPHMHVIKNFLIVAGVLNALFTLMYWVGFLKRQRWCLTVCIGFEAVAITLQFISLLGAMLQLNAVGFLGCLIALALNGYVLLVTLQLRKANSNLSVTQQGYV</sequence>
<feature type="transmembrane region" description="Helical" evidence="1">
    <location>
        <begin position="15"/>
        <end position="38"/>
    </location>
</feature>
<accession>A0A182P1Y9</accession>
<feature type="transmembrane region" description="Helical" evidence="1">
    <location>
        <begin position="84"/>
        <end position="107"/>
    </location>
</feature>